<organism evidence="3 4">
    <name type="scientific">Dipteronia sinensis</name>
    <dbReference type="NCBI Taxonomy" id="43782"/>
    <lineage>
        <taxon>Eukaryota</taxon>
        <taxon>Viridiplantae</taxon>
        <taxon>Streptophyta</taxon>
        <taxon>Embryophyta</taxon>
        <taxon>Tracheophyta</taxon>
        <taxon>Spermatophyta</taxon>
        <taxon>Magnoliopsida</taxon>
        <taxon>eudicotyledons</taxon>
        <taxon>Gunneridae</taxon>
        <taxon>Pentapetalae</taxon>
        <taxon>rosids</taxon>
        <taxon>malvids</taxon>
        <taxon>Sapindales</taxon>
        <taxon>Sapindaceae</taxon>
        <taxon>Hippocastanoideae</taxon>
        <taxon>Acereae</taxon>
        <taxon>Dipteronia</taxon>
    </lineage>
</organism>
<feature type="region of interest" description="Disordered" evidence="1">
    <location>
        <begin position="90"/>
        <end position="127"/>
    </location>
</feature>
<protein>
    <submittedName>
        <fullName evidence="3">Uncharacterized protein</fullName>
    </submittedName>
</protein>
<comment type="caution">
    <text evidence="3">The sequence shown here is derived from an EMBL/GenBank/DDBJ whole genome shotgun (WGS) entry which is preliminary data.</text>
</comment>
<dbReference type="AlphaFoldDB" id="A0AAD9ZP74"/>
<keyword evidence="4" id="KW-1185">Reference proteome</keyword>
<name>A0AAD9ZP74_9ROSI</name>
<dbReference type="EMBL" id="JANJYJ010000010">
    <property type="protein sequence ID" value="KAK3185055.1"/>
    <property type="molecule type" value="Genomic_DNA"/>
</dbReference>
<keyword evidence="2" id="KW-0812">Transmembrane</keyword>
<keyword evidence="2" id="KW-0472">Membrane</keyword>
<feature type="transmembrane region" description="Helical" evidence="2">
    <location>
        <begin position="6"/>
        <end position="22"/>
    </location>
</feature>
<evidence type="ECO:0000256" key="1">
    <source>
        <dbReference type="SAM" id="MobiDB-lite"/>
    </source>
</evidence>
<proteinExistence type="predicted"/>
<reference evidence="3" key="1">
    <citation type="journal article" date="2023" name="Plant J.">
        <title>Genome sequences and population genomics provide insights into the demographic history, inbreeding, and mutation load of two 'living fossil' tree species of Dipteronia.</title>
        <authorList>
            <person name="Feng Y."/>
            <person name="Comes H.P."/>
            <person name="Chen J."/>
            <person name="Zhu S."/>
            <person name="Lu R."/>
            <person name="Zhang X."/>
            <person name="Li P."/>
            <person name="Qiu J."/>
            <person name="Olsen K.M."/>
            <person name="Qiu Y."/>
        </authorList>
    </citation>
    <scope>NUCLEOTIDE SEQUENCE</scope>
    <source>
        <strain evidence="3">NBL</strain>
    </source>
</reference>
<sequence length="177" mass="19525">MVKKKWRVYLVWILGILVWAYWRRKTEERHTYMGEMWAVKMGKKIPFCPPFSARLLTGASWQTLKDLEASKTTARKDEYGGIVTDGSSAVDLGGQTPAKRPENTLDEVGSESGLTGSGSGHTDPTGLLDGVEEADVIMRCGVYLVEASSVYNVAHTDLKWVQIDLGCGVFSSQKAHI</sequence>
<evidence type="ECO:0000313" key="3">
    <source>
        <dbReference type="EMBL" id="KAK3185055.1"/>
    </source>
</evidence>
<evidence type="ECO:0000256" key="2">
    <source>
        <dbReference type="SAM" id="Phobius"/>
    </source>
</evidence>
<evidence type="ECO:0000313" key="4">
    <source>
        <dbReference type="Proteomes" id="UP001281410"/>
    </source>
</evidence>
<accession>A0AAD9ZP74</accession>
<gene>
    <name evidence="3" type="ORF">Dsin_032341</name>
</gene>
<keyword evidence="2" id="KW-1133">Transmembrane helix</keyword>
<dbReference type="Proteomes" id="UP001281410">
    <property type="component" value="Unassembled WGS sequence"/>
</dbReference>